<keyword evidence="2" id="KW-0479">Metal-binding</keyword>
<dbReference type="InterPro" id="IPR006913">
    <property type="entry name" value="CENP-V/GFA"/>
</dbReference>
<dbReference type="Proteomes" id="UP000576087">
    <property type="component" value="Unassembled WGS sequence"/>
</dbReference>
<dbReference type="PANTHER" id="PTHR33337:SF40">
    <property type="entry name" value="CENP-V_GFA DOMAIN-CONTAINING PROTEIN-RELATED"/>
    <property type="match status" value="1"/>
</dbReference>
<evidence type="ECO:0000256" key="3">
    <source>
        <dbReference type="ARBA" id="ARBA00022833"/>
    </source>
</evidence>
<comment type="similarity">
    <text evidence="1">Belongs to the Gfa family.</text>
</comment>
<evidence type="ECO:0000313" key="9">
    <source>
        <dbReference type="Proteomes" id="UP000520770"/>
    </source>
</evidence>
<evidence type="ECO:0000313" key="10">
    <source>
        <dbReference type="Proteomes" id="UP000524535"/>
    </source>
</evidence>
<evidence type="ECO:0000313" key="8">
    <source>
        <dbReference type="EMBL" id="MBB4449726.1"/>
    </source>
</evidence>
<dbReference type="GO" id="GO:0016846">
    <property type="term" value="F:carbon-sulfur lyase activity"/>
    <property type="evidence" value="ECO:0007669"/>
    <property type="project" value="InterPro"/>
</dbReference>
<dbReference type="AlphaFoldDB" id="A0A7W6V4C2"/>
<proteinExistence type="inferred from homology"/>
<gene>
    <name evidence="7" type="ORF">GGE31_005460</name>
    <name evidence="6" type="ORF">GGE33_005575</name>
    <name evidence="8" type="ORF">GGE35_005586</name>
</gene>
<protein>
    <recommendedName>
        <fullName evidence="5">CENP-V/GFA domain-containing protein</fullName>
    </recommendedName>
</protein>
<keyword evidence="10" id="KW-1185">Reference proteome</keyword>
<organism evidence="8 11">
    <name type="scientific">Aliirhizobium cellulosilyticum</name>
    <dbReference type="NCBI Taxonomy" id="393664"/>
    <lineage>
        <taxon>Bacteria</taxon>
        <taxon>Pseudomonadati</taxon>
        <taxon>Pseudomonadota</taxon>
        <taxon>Alphaproteobacteria</taxon>
        <taxon>Hyphomicrobiales</taxon>
        <taxon>Rhizobiaceae</taxon>
        <taxon>Aliirhizobium</taxon>
    </lineage>
</organism>
<evidence type="ECO:0000313" key="11">
    <source>
        <dbReference type="Proteomes" id="UP000576087"/>
    </source>
</evidence>
<dbReference type="GO" id="GO:0046872">
    <property type="term" value="F:metal ion binding"/>
    <property type="evidence" value="ECO:0007669"/>
    <property type="project" value="UniProtKB-KW"/>
</dbReference>
<dbReference type="Pfam" id="PF04828">
    <property type="entry name" value="GFA"/>
    <property type="match status" value="1"/>
</dbReference>
<dbReference type="EMBL" id="JACIHM010000022">
    <property type="protein sequence ID" value="MBB4449726.1"/>
    <property type="molecule type" value="Genomic_DNA"/>
</dbReference>
<evidence type="ECO:0000256" key="2">
    <source>
        <dbReference type="ARBA" id="ARBA00022723"/>
    </source>
</evidence>
<reference evidence="9 10" key="1">
    <citation type="submission" date="2020-08" db="EMBL/GenBank/DDBJ databases">
        <title>Genomic Encyclopedia of Type Strains, Phase IV (KMG-V): Genome sequencing to study the core and pangenomes of soil and plant-associated prokaryotes.</title>
        <authorList>
            <person name="Whitman W."/>
        </authorList>
    </citation>
    <scope>NUCLEOTIDE SEQUENCE [LARGE SCALE GENOMIC DNA]</scope>
    <source>
        <strain evidence="7 10">SEMIA 444</strain>
        <strain evidence="6 9">SEMIA 448</strain>
        <strain evidence="8 11">SEMIA 452</strain>
    </source>
</reference>
<dbReference type="EMBL" id="JACIGW010000019">
    <property type="protein sequence ID" value="MBB4351789.1"/>
    <property type="molecule type" value="Genomic_DNA"/>
</dbReference>
<dbReference type="SUPFAM" id="SSF51316">
    <property type="entry name" value="Mss4-like"/>
    <property type="match status" value="1"/>
</dbReference>
<comment type="caution">
    <text evidence="8">The sequence shown here is derived from an EMBL/GenBank/DDBJ whole genome shotgun (WGS) entry which is preliminary data.</text>
</comment>
<dbReference type="PANTHER" id="PTHR33337">
    <property type="entry name" value="GFA DOMAIN-CONTAINING PROTEIN"/>
    <property type="match status" value="1"/>
</dbReference>
<dbReference type="InterPro" id="IPR011057">
    <property type="entry name" value="Mss4-like_sf"/>
</dbReference>
<evidence type="ECO:0000313" key="7">
    <source>
        <dbReference type="EMBL" id="MBB4414913.1"/>
    </source>
</evidence>
<dbReference type="Proteomes" id="UP000524535">
    <property type="component" value="Unassembled WGS sequence"/>
</dbReference>
<evidence type="ECO:0000256" key="1">
    <source>
        <dbReference type="ARBA" id="ARBA00005495"/>
    </source>
</evidence>
<name>A0A7W6V4C2_9HYPH</name>
<evidence type="ECO:0000259" key="5">
    <source>
        <dbReference type="PROSITE" id="PS51891"/>
    </source>
</evidence>
<dbReference type="PROSITE" id="PS51891">
    <property type="entry name" value="CENP_V_GFA"/>
    <property type="match status" value="1"/>
</dbReference>
<sequence>MVKRLGRCLCDKVTYSVDGEPIRVGICHCTDCRQESGSAFTFFGIWPASAFETSGETDQYAGRQFCRCCSRLFAYDAEEAEIKLGSLQDAPSGLAPTYELWIKRREPWLPALPGAEQFEEDRIYGEETKWIMHQKNSPMSTGALAGAVSR</sequence>
<dbReference type="Gene3D" id="3.90.1590.10">
    <property type="entry name" value="glutathione-dependent formaldehyde- activating enzyme (gfa)"/>
    <property type="match status" value="1"/>
</dbReference>
<keyword evidence="4" id="KW-0456">Lyase</keyword>
<keyword evidence="3" id="KW-0862">Zinc</keyword>
<evidence type="ECO:0000313" key="6">
    <source>
        <dbReference type="EMBL" id="MBB4351789.1"/>
    </source>
</evidence>
<feature type="domain" description="CENP-V/GFA" evidence="5">
    <location>
        <begin position="4"/>
        <end position="99"/>
    </location>
</feature>
<dbReference type="Proteomes" id="UP000520770">
    <property type="component" value="Unassembled WGS sequence"/>
</dbReference>
<evidence type="ECO:0000256" key="4">
    <source>
        <dbReference type="ARBA" id="ARBA00023239"/>
    </source>
</evidence>
<accession>A0A7W6V4C2</accession>
<dbReference type="EMBL" id="JACIGY010000017">
    <property type="protein sequence ID" value="MBB4414913.1"/>
    <property type="molecule type" value="Genomic_DNA"/>
</dbReference>